<comment type="caution">
    <text evidence="1">The sequence shown here is derived from an EMBL/GenBank/DDBJ whole genome shotgun (WGS) entry which is preliminary data.</text>
</comment>
<evidence type="ECO:0000313" key="1">
    <source>
        <dbReference type="EMBL" id="KKN83588.1"/>
    </source>
</evidence>
<dbReference type="EMBL" id="LAZR01000183">
    <property type="protein sequence ID" value="KKN83588.1"/>
    <property type="molecule type" value="Genomic_DNA"/>
</dbReference>
<dbReference type="AlphaFoldDB" id="A0A0F9WX48"/>
<protein>
    <submittedName>
        <fullName evidence="1">Uncharacterized protein</fullName>
    </submittedName>
</protein>
<accession>A0A0F9WX48</accession>
<gene>
    <name evidence="1" type="ORF">LCGC14_0298280</name>
</gene>
<proteinExistence type="predicted"/>
<reference evidence="1" key="1">
    <citation type="journal article" date="2015" name="Nature">
        <title>Complex archaea that bridge the gap between prokaryotes and eukaryotes.</title>
        <authorList>
            <person name="Spang A."/>
            <person name="Saw J.H."/>
            <person name="Jorgensen S.L."/>
            <person name="Zaremba-Niedzwiedzka K."/>
            <person name="Martijn J."/>
            <person name="Lind A.E."/>
            <person name="van Eijk R."/>
            <person name="Schleper C."/>
            <person name="Guy L."/>
            <person name="Ettema T.J."/>
        </authorList>
    </citation>
    <scope>NUCLEOTIDE SEQUENCE</scope>
</reference>
<name>A0A0F9WX48_9ZZZZ</name>
<sequence>MSDERGVKGSTGPDLALPAYNELRLQAKHLVTCYGLDVVMRMLAIHAGETASTYQDQTAIEAFRRIHRCVKELEALYHRR</sequence>
<organism evidence="1">
    <name type="scientific">marine sediment metagenome</name>
    <dbReference type="NCBI Taxonomy" id="412755"/>
    <lineage>
        <taxon>unclassified sequences</taxon>
        <taxon>metagenomes</taxon>
        <taxon>ecological metagenomes</taxon>
    </lineage>
</organism>